<dbReference type="HOGENOM" id="CLU_1816142_0_0_1"/>
<dbReference type="GeneID" id="6084923"/>
<dbReference type="KEGG" id="lbc:LACBIDRAFT_334477"/>
<dbReference type="Proteomes" id="UP000001194">
    <property type="component" value="Unassembled WGS sequence"/>
</dbReference>
<organism evidence="2">
    <name type="scientific">Laccaria bicolor (strain S238N-H82 / ATCC MYA-4686)</name>
    <name type="common">Bicoloured deceiver</name>
    <name type="synonym">Laccaria laccata var. bicolor</name>
    <dbReference type="NCBI Taxonomy" id="486041"/>
    <lineage>
        <taxon>Eukaryota</taxon>
        <taxon>Fungi</taxon>
        <taxon>Dikarya</taxon>
        <taxon>Basidiomycota</taxon>
        <taxon>Agaricomycotina</taxon>
        <taxon>Agaricomycetes</taxon>
        <taxon>Agaricomycetidae</taxon>
        <taxon>Agaricales</taxon>
        <taxon>Agaricineae</taxon>
        <taxon>Hydnangiaceae</taxon>
        <taxon>Laccaria</taxon>
    </lineage>
</organism>
<dbReference type="AlphaFoldDB" id="B0DZA6"/>
<reference evidence="1 2" key="1">
    <citation type="journal article" date="2008" name="Nature">
        <title>The genome of Laccaria bicolor provides insights into mycorrhizal symbiosis.</title>
        <authorList>
            <person name="Martin F."/>
            <person name="Aerts A."/>
            <person name="Ahren D."/>
            <person name="Brun A."/>
            <person name="Danchin E.G.J."/>
            <person name="Duchaussoy F."/>
            <person name="Gibon J."/>
            <person name="Kohler A."/>
            <person name="Lindquist E."/>
            <person name="Pereda V."/>
            <person name="Salamov A."/>
            <person name="Shapiro H.J."/>
            <person name="Wuyts J."/>
            <person name="Blaudez D."/>
            <person name="Buee M."/>
            <person name="Brokstein P."/>
            <person name="Canbaeck B."/>
            <person name="Cohen D."/>
            <person name="Courty P.E."/>
            <person name="Coutinho P.M."/>
            <person name="Delaruelle C."/>
            <person name="Detter J.C."/>
            <person name="Deveau A."/>
            <person name="DiFazio S."/>
            <person name="Duplessis S."/>
            <person name="Fraissinet-Tachet L."/>
            <person name="Lucic E."/>
            <person name="Frey-Klett P."/>
            <person name="Fourrey C."/>
            <person name="Feussner I."/>
            <person name="Gay G."/>
            <person name="Grimwood J."/>
            <person name="Hoegger P.J."/>
            <person name="Jain P."/>
            <person name="Kilaru S."/>
            <person name="Labbe J."/>
            <person name="Lin Y.C."/>
            <person name="Legue V."/>
            <person name="Le Tacon F."/>
            <person name="Marmeisse R."/>
            <person name="Melayah D."/>
            <person name="Montanini B."/>
            <person name="Muratet M."/>
            <person name="Nehls U."/>
            <person name="Niculita-Hirzel H."/>
            <person name="Oudot-Le Secq M.P."/>
            <person name="Peter M."/>
            <person name="Quesneville H."/>
            <person name="Rajashekar B."/>
            <person name="Reich M."/>
            <person name="Rouhier N."/>
            <person name="Schmutz J."/>
            <person name="Yin T."/>
            <person name="Chalot M."/>
            <person name="Henrissat B."/>
            <person name="Kuees U."/>
            <person name="Lucas S."/>
            <person name="Van de Peer Y."/>
            <person name="Podila G.K."/>
            <person name="Polle A."/>
            <person name="Pukkila P.J."/>
            <person name="Richardson P.M."/>
            <person name="Rouze P."/>
            <person name="Sanders I.R."/>
            <person name="Stajich J.E."/>
            <person name="Tunlid A."/>
            <person name="Tuskan G."/>
            <person name="Grigoriev I.V."/>
        </authorList>
    </citation>
    <scope>NUCLEOTIDE SEQUENCE [LARGE SCALE GENOMIC DNA]</scope>
    <source>
        <strain evidence="2">S238N-H82 / ATCC MYA-4686</strain>
    </source>
</reference>
<dbReference type="EMBL" id="DS547154">
    <property type="protein sequence ID" value="EDR00083.1"/>
    <property type="molecule type" value="Genomic_DNA"/>
</dbReference>
<accession>B0DZA6</accession>
<gene>
    <name evidence="1" type="ORF">LACBIDRAFT_334477</name>
</gene>
<name>B0DZA6_LACBS</name>
<protein>
    <submittedName>
        <fullName evidence="1">Predicted protein</fullName>
    </submittedName>
</protein>
<keyword evidence="2" id="KW-1185">Reference proteome</keyword>
<sequence length="142" mass="15955">MAVGVLNEFGPVSVTYISINFVDVWVAIPPHQVGLVPFDSDGGKVYRGTQAPLSNAGKDAAYNATSVILDSIAISVLPRHFESLHFDNTFLMKRIQPNHFTEHENVLRCWAWPPAFSYLGMHDPGESGWIFDDFRKWSSAWM</sequence>
<evidence type="ECO:0000313" key="1">
    <source>
        <dbReference type="EMBL" id="EDR00083.1"/>
    </source>
</evidence>
<evidence type="ECO:0000313" key="2">
    <source>
        <dbReference type="Proteomes" id="UP000001194"/>
    </source>
</evidence>
<dbReference type="RefSeq" id="XP_001889289.1">
    <property type="nucleotide sequence ID" value="XM_001889254.1"/>
</dbReference>
<dbReference type="InParanoid" id="B0DZA6"/>
<proteinExistence type="predicted"/>